<reference evidence="2" key="1">
    <citation type="submission" date="2021-03" db="EMBL/GenBank/DDBJ databases">
        <title>Draft genome sequence of rust myrtle Austropuccinia psidii MF-1, a brazilian biotype.</title>
        <authorList>
            <person name="Quecine M.C."/>
            <person name="Pachon D.M.R."/>
            <person name="Bonatelli M.L."/>
            <person name="Correr F.H."/>
            <person name="Franceschini L.M."/>
            <person name="Leite T.F."/>
            <person name="Margarido G.R.A."/>
            <person name="Almeida C.A."/>
            <person name="Ferrarezi J.A."/>
            <person name="Labate C.A."/>
        </authorList>
    </citation>
    <scope>NUCLEOTIDE SEQUENCE</scope>
    <source>
        <strain evidence="2">MF-1</strain>
    </source>
</reference>
<feature type="compositionally biased region" description="Polar residues" evidence="1">
    <location>
        <begin position="106"/>
        <end position="119"/>
    </location>
</feature>
<accession>A0A9Q3D7R2</accession>
<protein>
    <submittedName>
        <fullName evidence="2">Uncharacterized protein</fullName>
    </submittedName>
</protein>
<evidence type="ECO:0000313" key="2">
    <source>
        <dbReference type="EMBL" id="MBW0497077.1"/>
    </source>
</evidence>
<gene>
    <name evidence="2" type="ORF">O181_036792</name>
</gene>
<dbReference type="Proteomes" id="UP000765509">
    <property type="component" value="Unassembled WGS sequence"/>
</dbReference>
<feature type="region of interest" description="Disordered" evidence="1">
    <location>
        <begin position="84"/>
        <end position="119"/>
    </location>
</feature>
<organism evidence="2 3">
    <name type="scientific">Austropuccinia psidii MF-1</name>
    <dbReference type="NCBI Taxonomy" id="1389203"/>
    <lineage>
        <taxon>Eukaryota</taxon>
        <taxon>Fungi</taxon>
        <taxon>Dikarya</taxon>
        <taxon>Basidiomycota</taxon>
        <taxon>Pucciniomycotina</taxon>
        <taxon>Pucciniomycetes</taxon>
        <taxon>Pucciniales</taxon>
        <taxon>Sphaerophragmiaceae</taxon>
        <taxon>Austropuccinia</taxon>
    </lineage>
</organism>
<dbReference type="AlphaFoldDB" id="A0A9Q3D7R2"/>
<proteinExistence type="predicted"/>
<evidence type="ECO:0000313" key="3">
    <source>
        <dbReference type="Proteomes" id="UP000765509"/>
    </source>
</evidence>
<dbReference type="EMBL" id="AVOT02013983">
    <property type="protein sequence ID" value="MBW0497077.1"/>
    <property type="molecule type" value="Genomic_DNA"/>
</dbReference>
<keyword evidence="3" id="KW-1185">Reference proteome</keyword>
<sequence length="119" mass="13586">MSFILENTLHLRTLFSGLTISPESLIDSVIAVGVIIILPNRFKTTMEVWLGECEVEKTYPSLDDIWEVIKKFLRHCENNNKHSNQTILASKNNNTNNNQNKKDKMATTQNVSRLAQHTS</sequence>
<evidence type="ECO:0000256" key="1">
    <source>
        <dbReference type="SAM" id="MobiDB-lite"/>
    </source>
</evidence>
<comment type="caution">
    <text evidence="2">The sequence shown here is derived from an EMBL/GenBank/DDBJ whole genome shotgun (WGS) entry which is preliminary data.</text>
</comment>
<dbReference type="OrthoDB" id="2496969at2759"/>
<name>A0A9Q3D7R2_9BASI</name>